<keyword evidence="3" id="KW-0963">Cytoplasm</keyword>
<evidence type="ECO:0000313" key="8">
    <source>
        <dbReference type="Proteomes" id="UP000002218"/>
    </source>
</evidence>
<dbReference type="InterPro" id="IPR009012">
    <property type="entry name" value="GrpE_head"/>
</dbReference>
<name>C8XFD3_NAKMY</name>
<dbReference type="CDD" id="cd00446">
    <property type="entry name" value="GrpE"/>
    <property type="match status" value="1"/>
</dbReference>
<dbReference type="eggNOG" id="COG0576">
    <property type="taxonomic scope" value="Bacteria"/>
</dbReference>
<comment type="subcellular location">
    <subcellularLocation>
        <location evidence="3">Cytoplasm</location>
    </subcellularLocation>
</comment>
<dbReference type="OrthoDB" id="5191115at2"/>
<proteinExistence type="inferred from homology"/>
<evidence type="ECO:0000256" key="3">
    <source>
        <dbReference type="HAMAP-Rule" id="MF_01151"/>
    </source>
</evidence>
<evidence type="ECO:0000256" key="1">
    <source>
        <dbReference type="ARBA" id="ARBA00009054"/>
    </source>
</evidence>
<dbReference type="GO" id="GO:0051087">
    <property type="term" value="F:protein-folding chaperone binding"/>
    <property type="evidence" value="ECO:0007669"/>
    <property type="project" value="InterPro"/>
</dbReference>
<dbReference type="PANTHER" id="PTHR21237:SF23">
    <property type="entry name" value="GRPE PROTEIN HOMOLOG, MITOCHONDRIAL"/>
    <property type="match status" value="1"/>
</dbReference>
<reference evidence="8" key="1">
    <citation type="submission" date="2009-09" db="EMBL/GenBank/DDBJ databases">
        <title>The complete genome of Nakamurella multipartita DSM 44233.</title>
        <authorList>
            <consortium name="US DOE Joint Genome Institute (JGI-PGF)"/>
            <person name="Lucas S."/>
            <person name="Copeland A."/>
            <person name="Lapidus A."/>
            <person name="Glavina del Rio T."/>
            <person name="Dalin E."/>
            <person name="Tice H."/>
            <person name="Bruce D."/>
            <person name="Goodwin L."/>
            <person name="Pitluck S."/>
            <person name="Kyrpides N."/>
            <person name="Mavromatis K."/>
            <person name="Ivanova N."/>
            <person name="Ovchinnikova G."/>
            <person name="Sims D."/>
            <person name="Meincke L."/>
            <person name="Brettin T."/>
            <person name="Detter J.C."/>
            <person name="Han C."/>
            <person name="Larimer F."/>
            <person name="Land M."/>
            <person name="Hauser L."/>
            <person name="Markowitz V."/>
            <person name="Cheng J.-F."/>
            <person name="Hugenholtz P."/>
            <person name="Woyke T."/>
            <person name="Wu D."/>
            <person name="Klenk H.-P."/>
            <person name="Eisen J.A."/>
        </authorList>
    </citation>
    <scope>NUCLEOTIDE SEQUENCE [LARGE SCALE GENOMIC DNA]</scope>
    <source>
        <strain evidence="8">ATCC 700099 / DSM 44233 / CIP 104796 / JCM 9543 / NBRC 105858 / Y-104</strain>
    </source>
</reference>
<dbReference type="PRINTS" id="PR00773">
    <property type="entry name" value="GRPEPROTEIN"/>
</dbReference>
<keyword evidence="8" id="KW-1185">Reference proteome</keyword>
<keyword evidence="3 4" id="KW-0346">Stress response</keyword>
<keyword evidence="2 3" id="KW-0143">Chaperone</keyword>
<evidence type="ECO:0000313" key="7">
    <source>
        <dbReference type="EMBL" id="ACV79910.1"/>
    </source>
</evidence>
<evidence type="ECO:0000256" key="2">
    <source>
        <dbReference type="ARBA" id="ARBA00023186"/>
    </source>
</evidence>
<dbReference type="SUPFAM" id="SSF51064">
    <property type="entry name" value="Head domain of nucleotide exchange factor GrpE"/>
    <property type="match status" value="1"/>
</dbReference>
<dbReference type="GO" id="GO:0051082">
    <property type="term" value="F:unfolded protein binding"/>
    <property type="evidence" value="ECO:0007669"/>
    <property type="project" value="TreeGrafter"/>
</dbReference>
<dbReference type="PANTHER" id="PTHR21237">
    <property type="entry name" value="GRPE PROTEIN"/>
    <property type="match status" value="1"/>
</dbReference>
<dbReference type="InterPro" id="IPR013805">
    <property type="entry name" value="GrpE_CC"/>
</dbReference>
<dbReference type="GO" id="GO:0006457">
    <property type="term" value="P:protein folding"/>
    <property type="evidence" value="ECO:0007669"/>
    <property type="project" value="InterPro"/>
</dbReference>
<gene>
    <name evidence="3" type="primary">grpE</name>
    <name evidence="7" type="ordered locus">Namu_3590</name>
</gene>
<dbReference type="GO" id="GO:0005737">
    <property type="term" value="C:cytoplasm"/>
    <property type="evidence" value="ECO:0007669"/>
    <property type="project" value="UniProtKB-SubCell"/>
</dbReference>
<dbReference type="Gene3D" id="2.30.22.10">
    <property type="entry name" value="Head domain of nucleotide exchange factor GrpE"/>
    <property type="match status" value="1"/>
</dbReference>
<dbReference type="HAMAP" id="MF_01151">
    <property type="entry name" value="GrpE"/>
    <property type="match status" value="1"/>
</dbReference>
<dbReference type="Pfam" id="PF01025">
    <property type="entry name" value="GrpE"/>
    <property type="match status" value="1"/>
</dbReference>
<protein>
    <recommendedName>
        <fullName evidence="3 4">Protein GrpE</fullName>
    </recommendedName>
    <alternativeName>
        <fullName evidence="3">HSP-70 cofactor</fullName>
    </alternativeName>
</protein>
<reference evidence="7 8" key="2">
    <citation type="journal article" date="2010" name="Stand. Genomic Sci.">
        <title>Complete genome sequence of Nakamurella multipartita type strain (Y-104).</title>
        <authorList>
            <person name="Tice H."/>
            <person name="Mayilraj S."/>
            <person name="Sims D."/>
            <person name="Lapidus A."/>
            <person name="Nolan M."/>
            <person name="Lucas S."/>
            <person name="Glavina Del Rio T."/>
            <person name="Copeland A."/>
            <person name="Cheng J.F."/>
            <person name="Meincke L."/>
            <person name="Bruce D."/>
            <person name="Goodwin L."/>
            <person name="Pitluck S."/>
            <person name="Ivanova N."/>
            <person name="Mavromatis K."/>
            <person name="Ovchinnikova G."/>
            <person name="Pati A."/>
            <person name="Chen A."/>
            <person name="Palaniappan K."/>
            <person name="Land M."/>
            <person name="Hauser L."/>
            <person name="Chang Y.J."/>
            <person name="Jeffries C.D."/>
            <person name="Detter J.C."/>
            <person name="Brettin T."/>
            <person name="Rohde M."/>
            <person name="Goker M."/>
            <person name="Bristow J."/>
            <person name="Eisen J.A."/>
            <person name="Markowitz V."/>
            <person name="Hugenholtz P."/>
            <person name="Kyrpides N.C."/>
            <person name="Klenk H.P."/>
            <person name="Chen F."/>
        </authorList>
    </citation>
    <scope>NUCLEOTIDE SEQUENCE [LARGE SCALE GENOMIC DNA]</scope>
    <source>
        <strain evidence="8">ATCC 700099 / DSM 44233 / CIP 104796 / JCM 9543 / NBRC 105858 / Y-104</strain>
    </source>
</reference>
<evidence type="ECO:0000256" key="5">
    <source>
        <dbReference type="RuleBase" id="RU004478"/>
    </source>
</evidence>
<feature type="region of interest" description="Disordered" evidence="6">
    <location>
        <begin position="1"/>
        <end position="31"/>
    </location>
</feature>
<dbReference type="GO" id="GO:0042803">
    <property type="term" value="F:protein homodimerization activity"/>
    <property type="evidence" value="ECO:0007669"/>
    <property type="project" value="InterPro"/>
</dbReference>
<dbReference type="InParanoid" id="C8XFD3"/>
<dbReference type="Proteomes" id="UP000002218">
    <property type="component" value="Chromosome"/>
</dbReference>
<dbReference type="RefSeq" id="WP_015748761.1">
    <property type="nucleotide sequence ID" value="NC_013235.1"/>
</dbReference>
<dbReference type="KEGG" id="nml:Namu_3590"/>
<comment type="subunit">
    <text evidence="3">Homodimer.</text>
</comment>
<dbReference type="EMBL" id="CP001737">
    <property type="protein sequence ID" value="ACV79910.1"/>
    <property type="molecule type" value="Genomic_DNA"/>
</dbReference>
<dbReference type="AlphaFoldDB" id="C8XFD3"/>
<dbReference type="GO" id="GO:0000774">
    <property type="term" value="F:adenyl-nucleotide exchange factor activity"/>
    <property type="evidence" value="ECO:0007669"/>
    <property type="project" value="InterPro"/>
</dbReference>
<dbReference type="HOGENOM" id="CLU_057217_6_3_11"/>
<dbReference type="SUPFAM" id="SSF58014">
    <property type="entry name" value="Coiled-coil domain of nucleotide exchange factor GrpE"/>
    <property type="match status" value="1"/>
</dbReference>
<dbReference type="Gene3D" id="3.90.20.20">
    <property type="match status" value="1"/>
</dbReference>
<organism evidence="7 8">
    <name type="scientific">Nakamurella multipartita (strain ATCC 700099 / DSM 44233 / CIP 104796 / JCM 9543 / NBRC 105858 / Y-104)</name>
    <name type="common">Microsphaera multipartita</name>
    <dbReference type="NCBI Taxonomy" id="479431"/>
    <lineage>
        <taxon>Bacteria</taxon>
        <taxon>Bacillati</taxon>
        <taxon>Actinomycetota</taxon>
        <taxon>Actinomycetes</taxon>
        <taxon>Nakamurellales</taxon>
        <taxon>Nakamurellaceae</taxon>
        <taxon>Nakamurella</taxon>
    </lineage>
</organism>
<evidence type="ECO:0000256" key="4">
    <source>
        <dbReference type="RuleBase" id="RU000639"/>
    </source>
</evidence>
<dbReference type="STRING" id="479431.Namu_3590"/>
<comment type="similarity">
    <text evidence="1 3 5">Belongs to the GrpE family.</text>
</comment>
<dbReference type="PROSITE" id="PS01071">
    <property type="entry name" value="GRPE"/>
    <property type="match status" value="1"/>
</dbReference>
<sequence>MSDPEAPRTQTASNRTGSDEAPANETPERVDQALQIAELEDAWRRTAAELENFRKRCARDMVRGREQERAAVATSWLPVLDNLERALEHASSDPDPDTVVEGVRAVLAQAVGVLADLGYPRRDDDGRAFDPAVHEAVGTVSGEGLVPGTVAQVVRPGYGPDDKILRPAAVVVATRAS</sequence>
<dbReference type="InterPro" id="IPR000740">
    <property type="entry name" value="GrpE"/>
</dbReference>
<evidence type="ECO:0000256" key="6">
    <source>
        <dbReference type="SAM" id="MobiDB-lite"/>
    </source>
</evidence>
<comment type="function">
    <text evidence="3 4">Participates actively in the response to hyperosmotic and heat shock by preventing the aggregation of stress-denatured proteins, in association with DnaK and GrpE. It is the nucleotide exchange factor for DnaK and may function as a thermosensor. Unfolded proteins bind initially to DnaJ; upon interaction with the DnaJ-bound protein, DnaK hydrolyzes its bound ATP, resulting in the formation of a stable complex. GrpE releases ADP from DnaK; ATP binding to DnaK triggers the release of the substrate protein, thus completing the reaction cycle. Several rounds of ATP-dependent interactions between DnaJ, DnaK and GrpE are required for fully efficient folding.</text>
</comment>
<accession>C8XFD3</accession>